<dbReference type="InterPro" id="IPR011701">
    <property type="entry name" value="MFS"/>
</dbReference>
<dbReference type="GO" id="GO:0016020">
    <property type="term" value="C:membrane"/>
    <property type="evidence" value="ECO:0007669"/>
    <property type="project" value="UniProtKB-SubCell"/>
</dbReference>
<dbReference type="InterPro" id="IPR036259">
    <property type="entry name" value="MFS_trans_sf"/>
</dbReference>
<dbReference type="RefSeq" id="WP_197004530.1">
    <property type="nucleotide sequence ID" value="NZ_BONS01000024.1"/>
</dbReference>
<organism evidence="6 7">
    <name type="scientific">Longispora fulva</name>
    <dbReference type="NCBI Taxonomy" id="619741"/>
    <lineage>
        <taxon>Bacteria</taxon>
        <taxon>Bacillati</taxon>
        <taxon>Actinomycetota</taxon>
        <taxon>Actinomycetes</taxon>
        <taxon>Micromonosporales</taxon>
        <taxon>Micromonosporaceae</taxon>
        <taxon>Longispora</taxon>
    </lineage>
</organism>
<keyword evidence="4 5" id="KW-0472">Membrane</keyword>
<evidence type="ECO:0000313" key="6">
    <source>
        <dbReference type="EMBL" id="MBG6137697.1"/>
    </source>
</evidence>
<feature type="transmembrane region" description="Helical" evidence="5">
    <location>
        <begin position="74"/>
        <end position="107"/>
    </location>
</feature>
<dbReference type="Gene3D" id="1.20.1250.20">
    <property type="entry name" value="MFS general substrate transporter like domains"/>
    <property type="match status" value="2"/>
</dbReference>
<proteinExistence type="predicted"/>
<reference evidence="6" key="1">
    <citation type="submission" date="2020-11" db="EMBL/GenBank/DDBJ databases">
        <title>Sequencing the genomes of 1000 actinobacteria strains.</title>
        <authorList>
            <person name="Klenk H.-P."/>
        </authorList>
    </citation>
    <scope>NUCLEOTIDE SEQUENCE</scope>
    <source>
        <strain evidence="6">DSM 45356</strain>
    </source>
</reference>
<evidence type="ECO:0000256" key="1">
    <source>
        <dbReference type="ARBA" id="ARBA00004141"/>
    </source>
</evidence>
<evidence type="ECO:0000256" key="2">
    <source>
        <dbReference type="ARBA" id="ARBA00022692"/>
    </source>
</evidence>
<evidence type="ECO:0000256" key="5">
    <source>
        <dbReference type="SAM" id="Phobius"/>
    </source>
</evidence>
<gene>
    <name evidence="6" type="ORF">IW245_003891</name>
</gene>
<dbReference type="Pfam" id="PF07690">
    <property type="entry name" value="MFS_1"/>
    <property type="match status" value="1"/>
</dbReference>
<dbReference type="SUPFAM" id="SSF103473">
    <property type="entry name" value="MFS general substrate transporter"/>
    <property type="match status" value="1"/>
</dbReference>
<name>A0A8J7KQQ9_9ACTN</name>
<feature type="transmembrane region" description="Helical" evidence="5">
    <location>
        <begin position="189"/>
        <end position="208"/>
    </location>
</feature>
<feature type="transmembrane region" description="Helical" evidence="5">
    <location>
        <begin position="280"/>
        <end position="304"/>
    </location>
</feature>
<evidence type="ECO:0000256" key="4">
    <source>
        <dbReference type="ARBA" id="ARBA00023136"/>
    </source>
</evidence>
<keyword evidence="2 5" id="KW-0812">Transmembrane</keyword>
<feature type="transmembrane region" description="Helical" evidence="5">
    <location>
        <begin position="341"/>
        <end position="362"/>
    </location>
</feature>
<accession>A0A8J7KQQ9</accession>
<comment type="subcellular location">
    <subcellularLocation>
        <location evidence="1">Membrane</location>
        <topology evidence="1">Multi-pass membrane protein</topology>
    </subcellularLocation>
</comment>
<feature type="transmembrane region" description="Helical" evidence="5">
    <location>
        <begin position="38"/>
        <end position="62"/>
    </location>
</feature>
<dbReference type="CDD" id="cd17393">
    <property type="entry name" value="MFS_MosC_like"/>
    <property type="match status" value="1"/>
</dbReference>
<feature type="transmembrane region" description="Helical" evidence="5">
    <location>
        <begin position="159"/>
        <end position="177"/>
    </location>
</feature>
<dbReference type="InterPro" id="IPR051788">
    <property type="entry name" value="MFS_Transporter"/>
</dbReference>
<keyword evidence="3 5" id="KW-1133">Transmembrane helix</keyword>
<dbReference type="GO" id="GO:0022857">
    <property type="term" value="F:transmembrane transporter activity"/>
    <property type="evidence" value="ECO:0007669"/>
    <property type="project" value="InterPro"/>
</dbReference>
<protein>
    <submittedName>
        <fullName evidence="6">Putative MFS family arabinose efflux permease</fullName>
    </submittedName>
</protein>
<dbReference type="PANTHER" id="PTHR23514:SF13">
    <property type="entry name" value="INNER MEMBRANE PROTEIN YBJJ"/>
    <property type="match status" value="1"/>
</dbReference>
<dbReference type="AlphaFoldDB" id="A0A8J7KQQ9"/>
<dbReference type="PANTHER" id="PTHR23514">
    <property type="entry name" value="BYPASS OF STOP CODON PROTEIN 6"/>
    <property type="match status" value="1"/>
</dbReference>
<dbReference type="Proteomes" id="UP000622552">
    <property type="component" value="Unassembled WGS sequence"/>
</dbReference>
<feature type="transmembrane region" description="Helical" evidence="5">
    <location>
        <begin position="316"/>
        <end position="335"/>
    </location>
</feature>
<feature type="transmembrane region" description="Helical" evidence="5">
    <location>
        <begin position="220"/>
        <end position="242"/>
    </location>
</feature>
<evidence type="ECO:0000313" key="7">
    <source>
        <dbReference type="Proteomes" id="UP000622552"/>
    </source>
</evidence>
<feature type="transmembrane region" description="Helical" evidence="5">
    <location>
        <begin position="127"/>
        <end position="147"/>
    </location>
</feature>
<comment type="caution">
    <text evidence="6">The sequence shown here is derived from an EMBL/GenBank/DDBJ whole genome shotgun (WGS) entry which is preliminary data.</text>
</comment>
<evidence type="ECO:0000256" key="3">
    <source>
        <dbReference type="ARBA" id="ARBA00022989"/>
    </source>
</evidence>
<sequence length="372" mass="36412">MSPRWAVLAVFAVHGAVSGSLAARMPWIADHVGAGPGQLGVALTMPAVGAMAAMPFAGRIVARLGGRRATRALIAAWAAVLVLPALAPDLVGLCGALLLAGACAGMSDMAMNAEGVAVEKLLGRPVMSGLHGGWSIGGLLAGGLGAGLARAGVDARWHFAVLGATLVVLGVAATRHLPSGSAAAGTPFALPRGIVLAIALVGFCACFAETATADWSAIYLVRVLGSGPAAGAVAYAGFAAAMTLGRLTGDAVVHRYGPVGTTRVTGAFGTVGGILVVVAWAPWVAVAGFALIGLGIATVVPLVFSAAGRTGHGTHAIASVATVAYGAGLAAPGVVGGLADATSLTVSFTVITALVAVVALSARTLRLDVQSS</sequence>
<dbReference type="EMBL" id="JADOUF010000001">
    <property type="protein sequence ID" value="MBG6137697.1"/>
    <property type="molecule type" value="Genomic_DNA"/>
</dbReference>
<keyword evidence="7" id="KW-1185">Reference proteome</keyword>